<dbReference type="CDD" id="cd02440">
    <property type="entry name" value="AdoMet_MTases"/>
    <property type="match status" value="1"/>
</dbReference>
<dbReference type="EC" id="2.1.1.77" evidence="2"/>
<proteinExistence type="inferred from homology"/>
<dbReference type="AlphaFoldDB" id="A0A1W1DKK7"/>
<organism evidence="2">
    <name type="scientific">hydrothermal vent metagenome</name>
    <dbReference type="NCBI Taxonomy" id="652676"/>
    <lineage>
        <taxon>unclassified sequences</taxon>
        <taxon>metagenomes</taxon>
        <taxon>ecological metagenomes</taxon>
    </lineage>
</organism>
<protein>
    <submittedName>
        <fullName evidence="2">Protein-L-isoaspartate O-methyltransferase</fullName>
        <ecNumber evidence="2">2.1.1.77</ecNumber>
    </submittedName>
</protein>
<dbReference type="SUPFAM" id="SSF53335">
    <property type="entry name" value="S-adenosyl-L-methionine-dependent methyltransferases"/>
    <property type="match status" value="1"/>
</dbReference>
<gene>
    <name evidence="2" type="ORF">MNB_SUP05-6-296</name>
</gene>
<sequence length="162" mass="17856">MDITQARSNAIDQQIRPWGGLNYIANNALRSTPREDFVPEKYQNLAFADIEIPLNSKAKMLSPKIEGRLLDALNIKKNETVLEVGTGSGYLTAVISKLCKSITSIEIDEALSNAAQEKLTTLNISNAQLEVGDASKGWQRSNNFYDVVVIGDGKLSLYLRLI</sequence>
<dbReference type="Pfam" id="PF01135">
    <property type="entry name" value="PCMT"/>
    <property type="match status" value="1"/>
</dbReference>
<keyword evidence="2" id="KW-0808">Transferase</keyword>
<dbReference type="InterPro" id="IPR020596">
    <property type="entry name" value="rRNA_Ade_Mease_Trfase_CS"/>
</dbReference>
<dbReference type="GO" id="GO:0004719">
    <property type="term" value="F:protein-L-isoaspartate (D-aspartate) O-methyltransferase activity"/>
    <property type="evidence" value="ECO:0007669"/>
    <property type="project" value="UniProtKB-EC"/>
</dbReference>
<dbReference type="PANTHER" id="PTHR11579:SF18">
    <property type="entry name" value="PROTEIN-L-ISOASPARTATE O-METHYLTRANSFERASE"/>
    <property type="match status" value="1"/>
</dbReference>
<dbReference type="EMBL" id="FPHV01000124">
    <property type="protein sequence ID" value="SFV81955.1"/>
    <property type="molecule type" value="Genomic_DNA"/>
</dbReference>
<comment type="similarity">
    <text evidence="1">Belongs to the methyltransferase superfamily. L-isoaspartyl/D-aspartyl protein methyltransferase family.</text>
</comment>
<name>A0A1W1DKK7_9ZZZZ</name>
<reference evidence="2" key="1">
    <citation type="submission" date="2016-10" db="EMBL/GenBank/DDBJ databases">
        <authorList>
            <person name="de Groot N.N."/>
        </authorList>
    </citation>
    <scope>NUCLEOTIDE SEQUENCE</scope>
</reference>
<dbReference type="PROSITE" id="PS01131">
    <property type="entry name" value="RRNA_A_DIMETH"/>
    <property type="match status" value="1"/>
</dbReference>
<dbReference type="PANTHER" id="PTHR11579">
    <property type="entry name" value="PROTEIN-L-ISOASPARTATE O-METHYLTRANSFERASE"/>
    <property type="match status" value="1"/>
</dbReference>
<evidence type="ECO:0000313" key="2">
    <source>
        <dbReference type="EMBL" id="SFV81955.1"/>
    </source>
</evidence>
<dbReference type="GO" id="GO:0005737">
    <property type="term" value="C:cytoplasm"/>
    <property type="evidence" value="ECO:0007669"/>
    <property type="project" value="TreeGrafter"/>
</dbReference>
<dbReference type="Gene3D" id="3.40.50.150">
    <property type="entry name" value="Vaccinia Virus protein VP39"/>
    <property type="match status" value="1"/>
</dbReference>
<dbReference type="InterPro" id="IPR000682">
    <property type="entry name" value="PCMT"/>
</dbReference>
<dbReference type="InterPro" id="IPR029063">
    <property type="entry name" value="SAM-dependent_MTases_sf"/>
</dbReference>
<keyword evidence="2" id="KW-0489">Methyltransferase</keyword>
<dbReference type="GO" id="GO:0000179">
    <property type="term" value="F:rRNA (adenine-N6,N6-)-dimethyltransferase activity"/>
    <property type="evidence" value="ECO:0007669"/>
    <property type="project" value="InterPro"/>
</dbReference>
<evidence type="ECO:0000256" key="1">
    <source>
        <dbReference type="ARBA" id="ARBA00005369"/>
    </source>
</evidence>
<accession>A0A1W1DKK7</accession>